<sequence length="230" mass="26265">MVFETLFSKVFIILTIQLLITFIFCILTIGYFKLAYRKGASWIGATNNQKGQKDLHINWSVIKPYFYLFLVANIAVFIALLFNRDNINISILLFSIWSILNGIQVALGLISVDENLGMKVLGITVSVTFGTALIGLYSGVDFSFMGKFLLIALILLVIVNIVRLFIRIDGIKRKVISIFGIVLFTLYLIYDFNKITLRENTWLNALDISIDLYLDILNLFLYLLDFFSNK</sequence>
<keyword evidence="5 6" id="KW-0472">Membrane</keyword>
<keyword evidence="8" id="KW-1185">Reference proteome</keyword>
<keyword evidence="3 6" id="KW-0812">Transmembrane</keyword>
<dbReference type="RefSeq" id="WP_240257053.1">
    <property type="nucleotide sequence ID" value="NZ_JAKTTI010000034.1"/>
</dbReference>
<evidence type="ECO:0000256" key="4">
    <source>
        <dbReference type="ARBA" id="ARBA00022989"/>
    </source>
</evidence>
<organism evidence="7 8">
    <name type="scientific">Fredinandcohnia quinoae</name>
    <dbReference type="NCBI Taxonomy" id="2918902"/>
    <lineage>
        <taxon>Bacteria</taxon>
        <taxon>Bacillati</taxon>
        <taxon>Bacillota</taxon>
        <taxon>Bacilli</taxon>
        <taxon>Bacillales</taxon>
        <taxon>Bacillaceae</taxon>
        <taxon>Fredinandcohnia</taxon>
    </lineage>
</organism>
<dbReference type="EMBL" id="JAKTTI010000034">
    <property type="protein sequence ID" value="MCH1627132.1"/>
    <property type="molecule type" value="Genomic_DNA"/>
</dbReference>
<feature type="transmembrane region" description="Helical" evidence="6">
    <location>
        <begin position="202"/>
        <end position="224"/>
    </location>
</feature>
<comment type="similarity">
    <text evidence="2 6">Belongs to the BI1 family.</text>
</comment>
<dbReference type="PANTHER" id="PTHR23291:SF50">
    <property type="entry name" value="PROTEIN LIFEGUARD 4"/>
    <property type="match status" value="1"/>
</dbReference>
<comment type="subcellular location">
    <subcellularLocation>
        <location evidence="1">Membrane</location>
        <topology evidence="1">Multi-pass membrane protein</topology>
    </subcellularLocation>
</comment>
<accession>A0AAW5EB03</accession>
<evidence type="ECO:0000256" key="2">
    <source>
        <dbReference type="ARBA" id="ARBA00010350"/>
    </source>
</evidence>
<feature type="transmembrane region" description="Helical" evidence="6">
    <location>
        <begin position="89"/>
        <end position="109"/>
    </location>
</feature>
<evidence type="ECO:0000256" key="3">
    <source>
        <dbReference type="ARBA" id="ARBA00022692"/>
    </source>
</evidence>
<dbReference type="Proteomes" id="UP001431131">
    <property type="component" value="Unassembled WGS sequence"/>
</dbReference>
<comment type="caution">
    <text evidence="7">The sequence shown here is derived from an EMBL/GenBank/DDBJ whole genome shotgun (WGS) entry which is preliminary data.</text>
</comment>
<feature type="transmembrane region" description="Helical" evidence="6">
    <location>
        <begin position="6"/>
        <end position="32"/>
    </location>
</feature>
<dbReference type="Pfam" id="PF01027">
    <property type="entry name" value="Bax1-I"/>
    <property type="match status" value="1"/>
</dbReference>
<proteinExistence type="inferred from homology"/>
<dbReference type="AlphaFoldDB" id="A0AAW5EB03"/>
<feature type="transmembrane region" description="Helical" evidence="6">
    <location>
        <begin position="116"/>
        <end position="138"/>
    </location>
</feature>
<reference evidence="7" key="1">
    <citation type="submission" date="2022-02" db="EMBL/GenBank/DDBJ databases">
        <title>Fredinandcohnia quinoae sp. nov. isolated from Chenopodium quinoa seeds.</title>
        <authorList>
            <person name="Saati-Santamaria Z."/>
            <person name="Flores-Felix J.D."/>
            <person name="Igual J.M."/>
            <person name="Velazquez E."/>
            <person name="Garcia-Fraile P."/>
            <person name="Martinez-Molina E."/>
        </authorList>
    </citation>
    <scope>NUCLEOTIDE SEQUENCE</scope>
    <source>
        <strain evidence="7">SECRCQ15</strain>
    </source>
</reference>
<name>A0AAW5EB03_9BACI</name>
<evidence type="ECO:0000256" key="6">
    <source>
        <dbReference type="RuleBase" id="RU004379"/>
    </source>
</evidence>
<protein>
    <submittedName>
        <fullName evidence="7">Bax inhibitor-1 family protein</fullName>
    </submittedName>
</protein>
<dbReference type="PANTHER" id="PTHR23291">
    <property type="entry name" value="BAX INHIBITOR-RELATED"/>
    <property type="match status" value="1"/>
</dbReference>
<evidence type="ECO:0000313" key="7">
    <source>
        <dbReference type="EMBL" id="MCH1627132.1"/>
    </source>
</evidence>
<gene>
    <name evidence="7" type="ORF">MJG50_17505</name>
</gene>
<dbReference type="InterPro" id="IPR006214">
    <property type="entry name" value="Bax_inhibitor_1-related"/>
</dbReference>
<evidence type="ECO:0000256" key="1">
    <source>
        <dbReference type="ARBA" id="ARBA00004141"/>
    </source>
</evidence>
<feature type="transmembrane region" description="Helical" evidence="6">
    <location>
        <begin position="65"/>
        <end position="83"/>
    </location>
</feature>
<feature type="transmembrane region" description="Helical" evidence="6">
    <location>
        <begin position="173"/>
        <end position="190"/>
    </location>
</feature>
<feature type="transmembrane region" description="Helical" evidence="6">
    <location>
        <begin position="144"/>
        <end position="166"/>
    </location>
</feature>
<evidence type="ECO:0000256" key="5">
    <source>
        <dbReference type="ARBA" id="ARBA00023136"/>
    </source>
</evidence>
<evidence type="ECO:0000313" key="8">
    <source>
        <dbReference type="Proteomes" id="UP001431131"/>
    </source>
</evidence>
<keyword evidence="4 6" id="KW-1133">Transmembrane helix</keyword>
<dbReference type="GO" id="GO:0005886">
    <property type="term" value="C:plasma membrane"/>
    <property type="evidence" value="ECO:0007669"/>
    <property type="project" value="TreeGrafter"/>
</dbReference>